<dbReference type="EMBL" id="JACNLL010000074">
    <property type="protein sequence ID" value="MBC8200061.1"/>
    <property type="molecule type" value="Genomic_DNA"/>
</dbReference>
<dbReference type="AlphaFoldDB" id="A0A8J6N6L7"/>
<evidence type="ECO:0000259" key="2">
    <source>
        <dbReference type="Pfam" id="PF02481"/>
    </source>
</evidence>
<gene>
    <name evidence="4" type="primary">dprA</name>
    <name evidence="4" type="ORF">H8E80_08480</name>
</gene>
<dbReference type="NCBIfam" id="TIGR00732">
    <property type="entry name" value="dprA"/>
    <property type="match status" value="1"/>
</dbReference>
<dbReference type="SUPFAM" id="SSF102405">
    <property type="entry name" value="MCP/YpsA-like"/>
    <property type="match status" value="1"/>
</dbReference>
<dbReference type="InterPro" id="IPR041614">
    <property type="entry name" value="DprA_WH"/>
</dbReference>
<dbReference type="InterPro" id="IPR057666">
    <property type="entry name" value="DrpA_SLOG"/>
</dbReference>
<evidence type="ECO:0000313" key="4">
    <source>
        <dbReference type="EMBL" id="MBC8200061.1"/>
    </source>
</evidence>
<dbReference type="Proteomes" id="UP000603545">
    <property type="component" value="Unassembled WGS sequence"/>
</dbReference>
<evidence type="ECO:0000256" key="1">
    <source>
        <dbReference type="ARBA" id="ARBA00006525"/>
    </source>
</evidence>
<dbReference type="InterPro" id="IPR003488">
    <property type="entry name" value="DprA"/>
</dbReference>
<evidence type="ECO:0000313" key="5">
    <source>
        <dbReference type="Proteomes" id="UP000603545"/>
    </source>
</evidence>
<dbReference type="GO" id="GO:0009294">
    <property type="term" value="P:DNA-mediated transformation"/>
    <property type="evidence" value="ECO:0007669"/>
    <property type="project" value="InterPro"/>
</dbReference>
<organism evidence="4 5">
    <name type="scientific">Candidatus Desulfaltia bathyphila</name>
    <dbReference type="NCBI Taxonomy" id="2841697"/>
    <lineage>
        <taxon>Bacteria</taxon>
        <taxon>Pseudomonadati</taxon>
        <taxon>Thermodesulfobacteriota</taxon>
        <taxon>Desulfobacteria</taxon>
        <taxon>Desulfobacterales</taxon>
        <taxon>Desulfobacterales incertae sedis</taxon>
        <taxon>Candidatus Desulfaltia</taxon>
    </lineage>
</organism>
<dbReference type="SUPFAM" id="SSF47781">
    <property type="entry name" value="RuvA domain 2-like"/>
    <property type="match status" value="1"/>
</dbReference>
<feature type="domain" description="DprA winged helix" evidence="3">
    <location>
        <begin position="304"/>
        <end position="362"/>
    </location>
</feature>
<dbReference type="PANTHER" id="PTHR43022">
    <property type="entry name" value="PROTEIN SMF"/>
    <property type="match status" value="1"/>
</dbReference>
<protein>
    <submittedName>
        <fullName evidence="4">DNA-protecting protein DprA</fullName>
    </submittedName>
</protein>
<feature type="domain" description="Smf/DprA SLOG" evidence="2">
    <location>
        <begin position="79"/>
        <end position="286"/>
    </location>
</feature>
<dbReference type="Gene3D" id="1.10.10.10">
    <property type="entry name" value="Winged helix-like DNA-binding domain superfamily/Winged helix DNA-binding domain"/>
    <property type="match status" value="1"/>
</dbReference>
<proteinExistence type="inferred from homology"/>
<dbReference type="PANTHER" id="PTHR43022:SF1">
    <property type="entry name" value="PROTEIN SMF"/>
    <property type="match status" value="1"/>
</dbReference>
<dbReference type="Gene3D" id="3.40.50.450">
    <property type="match status" value="1"/>
</dbReference>
<dbReference type="InterPro" id="IPR036388">
    <property type="entry name" value="WH-like_DNA-bd_sf"/>
</dbReference>
<sequence>MENILPWFALKSVPGIGRYHFKRLIDHFKSPAHVFEASREELLDLDGMSERLVSAIKQHRIPEQVKKELDLVTQKGYRIVTMADNDYPPLLLQIPDPPPFLYVYGNLDGSIKNVAVVGSRNATTYGISTTKQLCANLASNGITVVSGMAIGIDAAAHEGALMGKGKTIAVLGSGLERVYPSENIKLFHKIAVSGAVISEFSLMTEPEAHNFPVRNRIISGISLGTVIVEATKKSGSLITARLAAEQNREVFAVPGSIHSFKSTGTHTLIKQGAKLVEQTQDIIEELAPLIQEQAATKNTKQNKTKAKLPPLSSEELTVYKALGPYSVHIDELVRKISIEPGKLSSILLKLELKGVAVQTPGKLFSIKTKSMK</sequence>
<dbReference type="InterPro" id="IPR010994">
    <property type="entry name" value="RuvA_2-like"/>
</dbReference>
<dbReference type="Pfam" id="PF02481">
    <property type="entry name" value="DNA_processg_A"/>
    <property type="match status" value="1"/>
</dbReference>
<dbReference type="Pfam" id="PF17782">
    <property type="entry name" value="WHD_DprA"/>
    <property type="match status" value="1"/>
</dbReference>
<name>A0A8J6N6L7_9BACT</name>
<accession>A0A8J6N6L7</accession>
<comment type="similarity">
    <text evidence="1">Belongs to the DprA/Smf family.</text>
</comment>
<reference evidence="4 5" key="1">
    <citation type="submission" date="2020-08" db="EMBL/GenBank/DDBJ databases">
        <title>Bridging the membrane lipid divide: bacteria of the FCB group superphylum have the potential to synthesize archaeal ether lipids.</title>
        <authorList>
            <person name="Villanueva L."/>
            <person name="Von Meijenfeldt F.A.B."/>
            <person name="Westbye A.B."/>
            <person name="Yadav S."/>
            <person name="Hopmans E.C."/>
            <person name="Dutilh B.E."/>
            <person name="Sinninghe Damste J.S."/>
        </authorList>
    </citation>
    <scope>NUCLEOTIDE SEQUENCE [LARGE SCALE GENOMIC DNA]</scope>
    <source>
        <strain evidence="4">NIOZ-UU82</strain>
    </source>
</reference>
<comment type="caution">
    <text evidence="4">The sequence shown here is derived from an EMBL/GenBank/DDBJ whole genome shotgun (WGS) entry which is preliminary data.</text>
</comment>
<evidence type="ECO:0000259" key="3">
    <source>
        <dbReference type="Pfam" id="PF17782"/>
    </source>
</evidence>